<sequence length="52" mass="6163">MEQTWMGIAVGTIVLVIAAAGVAAHYRRERRRADLLRNLDHHDWCRWTRPHR</sequence>
<evidence type="ECO:0000313" key="3">
    <source>
        <dbReference type="Proteomes" id="UP000183487"/>
    </source>
</evidence>
<proteinExistence type="predicted"/>
<evidence type="ECO:0000256" key="1">
    <source>
        <dbReference type="SAM" id="Phobius"/>
    </source>
</evidence>
<keyword evidence="1" id="KW-1133">Transmembrane helix</keyword>
<evidence type="ECO:0000313" key="2">
    <source>
        <dbReference type="EMBL" id="SDR47916.1"/>
    </source>
</evidence>
<dbReference type="EMBL" id="FNKP01000003">
    <property type="protein sequence ID" value="SDR47916.1"/>
    <property type="molecule type" value="Genomic_DNA"/>
</dbReference>
<organism evidence="2 3">
    <name type="scientific">Paraburkholderia fungorum</name>
    <dbReference type="NCBI Taxonomy" id="134537"/>
    <lineage>
        <taxon>Bacteria</taxon>
        <taxon>Pseudomonadati</taxon>
        <taxon>Pseudomonadota</taxon>
        <taxon>Betaproteobacteria</taxon>
        <taxon>Burkholderiales</taxon>
        <taxon>Burkholderiaceae</taxon>
        <taxon>Paraburkholderia</taxon>
    </lineage>
</organism>
<accession>A0A1H1JE52</accession>
<dbReference type="RefSeq" id="WP_171910347.1">
    <property type="nucleotide sequence ID" value="NZ_FNKP01000003.1"/>
</dbReference>
<reference evidence="3" key="1">
    <citation type="submission" date="2016-10" db="EMBL/GenBank/DDBJ databases">
        <authorList>
            <person name="Varghese N."/>
        </authorList>
    </citation>
    <scope>NUCLEOTIDE SEQUENCE [LARGE SCALE GENOMIC DNA]</scope>
    <source>
        <strain evidence="3">GAS106B</strain>
    </source>
</reference>
<name>A0A1H1JE52_9BURK</name>
<dbReference type="AlphaFoldDB" id="A0A1H1JE52"/>
<feature type="transmembrane region" description="Helical" evidence="1">
    <location>
        <begin position="6"/>
        <end position="26"/>
    </location>
</feature>
<protein>
    <submittedName>
        <fullName evidence="2">Uncharacterized protein</fullName>
    </submittedName>
</protein>
<gene>
    <name evidence="2" type="ORF">SAMN05443245_6109</name>
</gene>
<dbReference type="Proteomes" id="UP000183487">
    <property type="component" value="Unassembled WGS sequence"/>
</dbReference>
<keyword evidence="1" id="KW-0812">Transmembrane</keyword>
<keyword evidence="3" id="KW-1185">Reference proteome</keyword>
<keyword evidence="1" id="KW-0472">Membrane</keyword>